<feature type="chain" id="PRO_5043270424" evidence="3">
    <location>
        <begin position="18"/>
        <end position="372"/>
    </location>
</feature>
<evidence type="ECO:0000313" key="7">
    <source>
        <dbReference type="Proteomes" id="UP001152797"/>
    </source>
</evidence>
<dbReference type="InterPro" id="IPR029132">
    <property type="entry name" value="CBAH/NAAA_C"/>
</dbReference>
<dbReference type="EMBL" id="CAMXCT010001558">
    <property type="protein sequence ID" value="CAI3991184.1"/>
    <property type="molecule type" value="Genomic_DNA"/>
</dbReference>
<reference evidence="5" key="1">
    <citation type="submission" date="2022-10" db="EMBL/GenBank/DDBJ databases">
        <authorList>
            <person name="Chen Y."/>
            <person name="Dougan E. K."/>
            <person name="Chan C."/>
            <person name="Rhodes N."/>
            <person name="Thang M."/>
        </authorList>
    </citation>
    <scope>NUCLEOTIDE SEQUENCE</scope>
</reference>
<dbReference type="InterPro" id="IPR052193">
    <property type="entry name" value="Peptidase_C59"/>
</dbReference>
<dbReference type="OrthoDB" id="439953at2759"/>
<evidence type="ECO:0000259" key="4">
    <source>
        <dbReference type="Pfam" id="PF02275"/>
    </source>
</evidence>
<dbReference type="Gene3D" id="3.60.60.10">
    <property type="entry name" value="Penicillin V Acylase, Chain A"/>
    <property type="match status" value="1"/>
</dbReference>
<dbReference type="EMBL" id="CAMXCT020001558">
    <property type="protein sequence ID" value="CAL1144559.1"/>
    <property type="molecule type" value="Genomic_DNA"/>
</dbReference>
<dbReference type="Pfam" id="PF02275">
    <property type="entry name" value="CBAH"/>
    <property type="match status" value="1"/>
</dbReference>
<dbReference type="SUPFAM" id="SSF56235">
    <property type="entry name" value="N-terminal nucleophile aminohydrolases (Ntn hydrolases)"/>
    <property type="match status" value="1"/>
</dbReference>
<proteinExistence type="inferred from homology"/>
<evidence type="ECO:0000313" key="6">
    <source>
        <dbReference type="EMBL" id="CAL4778496.1"/>
    </source>
</evidence>
<name>A0A9P1CG02_9DINO</name>
<accession>A0A9P1CG02</accession>
<keyword evidence="7" id="KW-1185">Reference proteome</keyword>
<sequence>MAAMRWTSLVFLPVSWACSYVELPWQANSTVRPSYLIARTMELSNLYGTTEYSIEAVPRGSKHGKFGYVAPMNHFHFDGLPIQVPFEGMNEQGLTVSAHYLAQAVYEAPTDQDEPLSALEVVPRLLANCSCVEDVIKLLESVKVVAPKHGKQSLGGLHWAIADTSGRSIIVEYLEGQRMVHENHPRVMTNDPDIRWHWRNLNTYVNLNPHYPWQNDILQVKTDADIGAVPRPIGHGWNLFGLPGDSSPPSRFVRLFYLRGYALQSRAMTSFQEAVVLGTGLLNNVFLPVGPVAGNPREPGDGPELTDYGVLKSCQEKVMLIRGYVNSQWRKIDLKRLDFSKAHTWPLEDGSLGLQDITDGAKGDAPKDQLYL</sequence>
<evidence type="ECO:0000256" key="1">
    <source>
        <dbReference type="ARBA" id="ARBA00006625"/>
    </source>
</evidence>
<feature type="signal peptide" evidence="3">
    <location>
        <begin position="1"/>
        <end position="17"/>
    </location>
</feature>
<comment type="similarity">
    <text evidence="1">Belongs to the peptidase C59 family.</text>
</comment>
<organism evidence="5">
    <name type="scientific">Cladocopium goreaui</name>
    <dbReference type="NCBI Taxonomy" id="2562237"/>
    <lineage>
        <taxon>Eukaryota</taxon>
        <taxon>Sar</taxon>
        <taxon>Alveolata</taxon>
        <taxon>Dinophyceae</taxon>
        <taxon>Suessiales</taxon>
        <taxon>Symbiodiniaceae</taxon>
        <taxon>Cladocopium</taxon>
    </lineage>
</organism>
<protein>
    <submittedName>
        <fullName evidence="6">Choloylglycine hydrolase</fullName>
    </submittedName>
</protein>
<dbReference type="AlphaFoldDB" id="A0A9P1CG02"/>
<gene>
    <name evidence="5" type="ORF">C1SCF055_LOCUS18111</name>
</gene>
<dbReference type="Proteomes" id="UP001152797">
    <property type="component" value="Unassembled WGS sequence"/>
</dbReference>
<reference evidence="6 7" key="2">
    <citation type="submission" date="2024-05" db="EMBL/GenBank/DDBJ databases">
        <authorList>
            <person name="Chen Y."/>
            <person name="Shah S."/>
            <person name="Dougan E. K."/>
            <person name="Thang M."/>
            <person name="Chan C."/>
        </authorList>
    </citation>
    <scope>NUCLEOTIDE SEQUENCE [LARGE SCALE GENOMIC DNA]</scope>
</reference>
<evidence type="ECO:0000313" key="5">
    <source>
        <dbReference type="EMBL" id="CAI3991184.1"/>
    </source>
</evidence>
<dbReference type="PANTHER" id="PTHR35527:SF2">
    <property type="entry name" value="HYDROLASE"/>
    <property type="match status" value="1"/>
</dbReference>
<dbReference type="GO" id="GO:0016787">
    <property type="term" value="F:hydrolase activity"/>
    <property type="evidence" value="ECO:0007669"/>
    <property type="project" value="UniProtKB-KW"/>
</dbReference>
<dbReference type="PANTHER" id="PTHR35527">
    <property type="entry name" value="CHOLOYLGLYCINE HYDROLASE"/>
    <property type="match status" value="1"/>
</dbReference>
<keyword evidence="2 6" id="KW-0378">Hydrolase</keyword>
<keyword evidence="3" id="KW-0732">Signal</keyword>
<dbReference type="EMBL" id="CAMXCT030001558">
    <property type="protein sequence ID" value="CAL4778496.1"/>
    <property type="molecule type" value="Genomic_DNA"/>
</dbReference>
<feature type="domain" description="Choloylglycine hydrolase/NAAA C-terminal" evidence="4">
    <location>
        <begin position="86"/>
        <end position="338"/>
    </location>
</feature>
<evidence type="ECO:0000256" key="3">
    <source>
        <dbReference type="SAM" id="SignalP"/>
    </source>
</evidence>
<evidence type="ECO:0000256" key="2">
    <source>
        <dbReference type="ARBA" id="ARBA00022801"/>
    </source>
</evidence>
<dbReference type="InterPro" id="IPR029055">
    <property type="entry name" value="Ntn_hydrolases_N"/>
</dbReference>
<comment type="caution">
    <text evidence="5">The sequence shown here is derived from an EMBL/GenBank/DDBJ whole genome shotgun (WGS) entry which is preliminary data.</text>
</comment>